<reference evidence="1 2" key="1">
    <citation type="submission" date="2020-03" db="EMBL/GenBank/DDBJ databases">
        <title>Whole genome shotgun sequence of Phytohabitans flavus NBRC 107702.</title>
        <authorList>
            <person name="Komaki H."/>
            <person name="Tamura T."/>
        </authorList>
    </citation>
    <scope>NUCLEOTIDE SEQUENCE [LARGE SCALE GENOMIC DNA]</scope>
    <source>
        <strain evidence="1 2">NBRC 107702</strain>
    </source>
</reference>
<protein>
    <submittedName>
        <fullName evidence="1">Uncharacterized protein</fullName>
    </submittedName>
</protein>
<name>A0A6F8Y8F9_9ACTN</name>
<gene>
    <name evidence="1" type="ORF">Pflav_088060</name>
</gene>
<dbReference type="KEGG" id="pfla:Pflav_088060"/>
<evidence type="ECO:0000313" key="2">
    <source>
        <dbReference type="Proteomes" id="UP000502508"/>
    </source>
</evidence>
<evidence type="ECO:0000313" key="1">
    <source>
        <dbReference type="EMBL" id="BCB82396.1"/>
    </source>
</evidence>
<reference evidence="1 2" key="2">
    <citation type="submission" date="2020-03" db="EMBL/GenBank/DDBJ databases">
        <authorList>
            <person name="Ichikawa N."/>
            <person name="Kimura A."/>
            <person name="Kitahashi Y."/>
            <person name="Uohara A."/>
        </authorList>
    </citation>
    <scope>NUCLEOTIDE SEQUENCE [LARGE SCALE GENOMIC DNA]</scope>
    <source>
        <strain evidence="1 2">NBRC 107702</strain>
    </source>
</reference>
<dbReference type="AlphaFoldDB" id="A0A6F8Y8F9"/>
<dbReference type="Proteomes" id="UP000502508">
    <property type="component" value="Chromosome"/>
</dbReference>
<proteinExistence type="predicted"/>
<dbReference type="EMBL" id="AP022870">
    <property type="protein sequence ID" value="BCB82396.1"/>
    <property type="molecule type" value="Genomic_DNA"/>
</dbReference>
<dbReference type="RefSeq" id="WP_173041939.1">
    <property type="nucleotide sequence ID" value="NZ_AP022870.1"/>
</dbReference>
<keyword evidence="2" id="KW-1185">Reference proteome</keyword>
<accession>A0A6F8Y8F9</accession>
<organism evidence="1 2">
    <name type="scientific">Phytohabitans flavus</name>
    <dbReference type="NCBI Taxonomy" id="1076124"/>
    <lineage>
        <taxon>Bacteria</taxon>
        <taxon>Bacillati</taxon>
        <taxon>Actinomycetota</taxon>
        <taxon>Actinomycetes</taxon>
        <taxon>Micromonosporales</taxon>
        <taxon>Micromonosporaceae</taxon>
    </lineage>
</organism>
<sequence>MTTPAAIWTWSVDARIHPARLCAALEAVLLRPVVPLGAADPAQLPADAVICDVWQTSGDFPTIVECYGPPAGVVEVAVVAALARQLGRRCLVADDTLNPGRHLLAMPDGTLRPAHVDVADTDEGAAHSNARPCTIATERCRESEECRQSRWEPDSTHRLGSALAPLLGC</sequence>